<evidence type="ECO:0000313" key="3">
    <source>
        <dbReference type="Proteomes" id="UP000239757"/>
    </source>
</evidence>
<evidence type="ECO:0008006" key="4">
    <source>
        <dbReference type="Google" id="ProtNLM"/>
    </source>
</evidence>
<protein>
    <recommendedName>
        <fullName evidence="4">RNase H type-1 domain-containing protein</fullName>
    </recommendedName>
</protein>
<evidence type="ECO:0000313" key="2">
    <source>
        <dbReference type="EMBL" id="PPR84538.1"/>
    </source>
</evidence>
<accession>A0A2P5W0D9</accession>
<proteinExistence type="predicted"/>
<dbReference type="EMBL" id="KZ669816">
    <property type="protein sequence ID" value="PPR84538.1"/>
    <property type="molecule type" value="Genomic_DNA"/>
</dbReference>
<name>A0A2P5W0D9_GOSBA</name>
<keyword evidence="1" id="KW-0732">Signal</keyword>
<feature type="chain" id="PRO_5015179662" description="RNase H type-1 domain-containing protein" evidence="1">
    <location>
        <begin position="22"/>
        <end position="128"/>
    </location>
</feature>
<sequence length="128" mass="13811">MGLCFVIRLGCSLGMSRQLMAACQAAIAKVLGIREALWWLKTCCFNNIVVEFDCIEVITALQSNTLLSPKVGLITGLCPLSNTFTFTGSVGVLIELLTEPQPMEKINEQAILGLVDDESELTGFVALS</sequence>
<dbReference type="AlphaFoldDB" id="A0A2P5W0D9"/>
<evidence type="ECO:0000256" key="1">
    <source>
        <dbReference type="SAM" id="SignalP"/>
    </source>
</evidence>
<gene>
    <name evidence="2" type="ORF">GOBAR_AA36178</name>
</gene>
<feature type="signal peptide" evidence="1">
    <location>
        <begin position="1"/>
        <end position="21"/>
    </location>
</feature>
<reference evidence="2 3" key="1">
    <citation type="submission" date="2015-01" db="EMBL/GenBank/DDBJ databases">
        <title>Genome of allotetraploid Gossypium barbadense reveals genomic plasticity and fiber elongation in cotton evolution.</title>
        <authorList>
            <person name="Chen X."/>
            <person name="Liu X."/>
            <person name="Zhao B."/>
            <person name="Zheng H."/>
            <person name="Hu Y."/>
            <person name="Lu G."/>
            <person name="Yang C."/>
            <person name="Chen J."/>
            <person name="Shan C."/>
            <person name="Zhang L."/>
            <person name="Zhou Y."/>
            <person name="Wang L."/>
            <person name="Guo W."/>
            <person name="Bai Y."/>
            <person name="Ruan J."/>
            <person name="Shangguan X."/>
            <person name="Mao Y."/>
            <person name="Jiang J."/>
            <person name="Zhu Y."/>
            <person name="Lei J."/>
            <person name="Kang H."/>
            <person name="Chen S."/>
            <person name="He X."/>
            <person name="Wang R."/>
            <person name="Wang Y."/>
            <person name="Chen J."/>
            <person name="Wang L."/>
            <person name="Yu S."/>
            <person name="Wang B."/>
            <person name="Wei J."/>
            <person name="Song S."/>
            <person name="Lu X."/>
            <person name="Gao Z."/>
            <person name="Gu W."/>
            <person name="Deng X."/>
            <person name="Ma D."/>
            <person name="Wang S."/>
            <person name="Liang W."/>
            <person name="Fang L."/>
            <person name="Cai C."/>
            <person name="Zhu X."/>
            <person name="Zhou B."/>
            <person name="Zhang Y."/>
            <person name="Chen Z."/>
            <person name="Xu S."/>
            <person name="Zhu R."/>
            <person name="Wang S."/>
            <person name="Zhang T."/>
            <person name="Zhao G."/>
        </authorList>
    </citation>
    <scope>NUCLEOTIDE SEQUENCE [LARGE SCALE GENOMIC DNA]</scope>
    <source>
        <strain evidence="3">cv. Xinhai21</strain>
        <tissue evidence="2">Leaf</tissue>
    </source>
</reference>
<organism evidence="2 3">
    <name type="scientific">Gossypium barbadense</name>
    <name type="common">Sea Island cotton</name>
    <name type="synonym">Hibiscus barbadensis</name>
    <dbReference type="NCBI Taxonomy" id="3634"/>
    <lineage>
        <taxon>Eukaryota</taxon>
        <taxon>Viridiplantae</taxon>
        <taxon>Streptophyta</taxon>
        <taxon>Embryophyta</taxon>
        <taxon>Tracheophyta</taxon>
        <taxon>Spermatophyta</taxon>
        <taxon>Magnoliopsida</taxon>
        <taxon>eudicotyledons</taxon>
        <taxon>Gunneridae</taxon>
        <taxon>Pentapetalae</taxon>
        <taxon>rosids</taxon>
        <taxon>malvids</taxon>
        <taxon>Malvales</taxon>
        <taxon>Malvaceae</taxon>
        <taxon>Malvoideae</taxon>
        <taxon>Gossypium</taxon>
    </lineage>
</organism>
<dbReference type="OrthoDB" id="10304726at2759"/>
<dbReference type="Proteomes" id="UP000239757">
    <property type="component" value="Unassembled WGS sequence"/>
</dbReference>